<dbReference type="RefSeq" id="WP_344996990.1">
    <property type="nucleotide sequence ID" value="NZ_BAAAXV010000009.1"/>
</dbReference>
<evidence type="ECO:0000313" key="2">
    <source>
        <dbReference type="EMBL" id="MFB9622371.1"/>
    </source>
</evidence>
<reference evidence="2 3" key="1">
    <citation type="submission" date="2024-09" db="EMBL/GenBank/DDBJ databases">
        <authorList>
            <person name="Sun Q."/>
            <person name="Mori K."/>
        </authorList>
    </citation>
    <scope>NUCLEOTIDE SEQUENCE [LARGE SCALE GENOMIC DNA]</scope>
    <source>
        <strain evidence="2 3">JCM 3143</strain>
    </source>
</reference>
<organism evidence="2 3">
    <name type="scientific">Nonomuraea helvata</name>
    <dbReference type="NCBI Taxonomy" id="37484"/>
    <lineage>
        <taxon>Bacteria</taxon>
        <taxon>Bacillati</taxon>
        <taxon>Actinomycetota</taxon>
        <taxon>Actinomycetes</taxon>
        <taxon>Streptosporangiales</taxon>
        <taxon>Streptosporangiaceae</taxon>
        <taxon>Nonomuraea</taxon>
    </lineage>
</organism>
<dbReference type="EMBL" id="JBHMBW010000003">
    <property type="protein sequence ID" value="MFB9622371.1"/>
    <property type="molecule type" value="Genomic_DNA"/>
</dbReference>
<name>A0ABV5RSG0_9ACTN</name>
<comment type="caution">
    <text evidence="2">The sequence shown here is derived from an EMBL/GenBank/DDBJ whole genome shotgun (WGS) entry which is preliminary data.</text>
</comment>
<accession>A0ABV5RSG0</accession>
<feature type="region of interest" description="Disordered" evidence="1">
    <location>
        <begin position="53"/>
        <end position="84"/>
    </location>
</feature>
<proteinExistence type="predicted"/>
<evidence type="ECO:0000256" key="1">
    <source>
        <dbReference type="SAM" id="MobiDB-lite"/>
    </source>
</evidence>
<evidence type="ECO:0008006" key="4">
    <source>
        <dbReference type="Google" id="ProtNLM"/>
    </source>
</evidence>
<dbReference type="Proteomes" id="UP001589532">
    <property type="component" value="Unassembled WGS sequence"/>
</dbReference>
<evidence type="ECO:0000313" key="3">
    <source>
        <dbReference type="Proteomes" id="UP001589532"/>
    </source>
</evidence>
<sequence>MSLPVDRGGSPPPDLKLAPNFPGLTGDDGGGPYVDHHEVRAIVSRVRKQVQGLLTDPGARPSPSMSATYSGPGTVGEVAGMGGVGPDETGKWEVADYFGQNISRAYDVFGGSYSELVTYVEKWADAVEKAIDNYEKGHADSSA</sequence>
<gene>
    <name evidence="2" type="ORF">ACFFSA_04690</name>
</gene>
<feature type="region of interest" description="Disordered" evidence="1">
    <location>
        <begin position="1"/>
        <end position="35"/>
    </location>
</feature>
<keyword evidence="3" id="KW-1185">Reference proteome</keyword>
<protein>
    <recommendedName>
        <fullName evidence="4">PE domain-containing protein</fullName>
    </recommendedName>
</protein>